<keyword evidence="1" id="KW-0472">Membrane</keyword>
<reference evidence="2 3" key="1">
    <citation type="submission" date="2019-12" db="EMBL/GenBank/DDBJ databases">
        <title>Chitinophaga sp. strain ysch24 (GDMCC 1.1355), whole genome shotgun sequence.</title>
        <authorList>
            <person name="Zhang X."/>
        </authorList>
    </citation>
    <scope>NUCLEOTIDE SEQUENCE [LARGE SCALE GENOMIC DNA]</scope>
    <source>
        <strain evidence="3">ysch24</strain>
    </source>
</reference>
<accession>A0A7K1TZA7</accession>
<name>A0A7K1TZA7_9BACT</name>
<proteinExistence type="predicted"/>
<feature type="transmembrane region" description="Helical" evidence="1">
    <location>
        <begin position="50"/>
        <end position="67"/>
    </location>
</feature>
<keyword evidence="1" id="KW-1133">Transmembrane helix</keyword>
<comment type="caution">
    <text evidence="2">The sequence shown here is derived from an EMBL/GenBank/DDBJ whole genome shotgun (WGS) entry which is preliminary data.</text>
</comment>
<feature type="transmembrane region" description="Helical" evidence="1">
    <location>
        <begin position="207"/>
        <end position="228"/>
    </location>
</feature>
<keyword evidence="3" id="KW-1185">Reference proteome</keyword>
<evidence type="ECO:0008006" key="4">
    <source>
        <dbReference type="Google" id="ProtNLM"/>
    </source>
</evidence>
<feature type="transmembrane region" description="Helical" evidence="1">
    <location>
        <begin position="12"/>
        <end position="38"/>
    </location>
</feature>
<dbReference type="Pfam" id="PF14897">
    <property type="entry name" value="EpsG"/>
    <property type="match status" value="1"/>
</dbReference>
<feature type="transmembrane region" description="Helical" evidence="1">
    <location>
        <begin position="339"/>
        <end position="358"/>
    </location>
</feature>
<feature type="transmembrane region" description="Helical" evidence="1">
    <location>
        <begin position="365"/>
        <end position="387"/>
    </location>
</feature>
<feature type="transmembrane region" description="Helical" evidence="1">
    <location>
        <begin position="161"/>
        <end position="179"/>
    </location>
</feature>
<dbReference type="EMBL" id="WRXN01000001">
    <property type="protein sequence ID" value="MVT07444.1"/>
    <property type="molecule type" value="Genomic_DNA"/>
</dbReference>
<dbReference type="Proteomes" id="UP000461730">
    <property type="component" value="Unassembled WGS sequence"/>
</dbReference>
<feature type="transmembrane region" description="Helical" evidence="1">
    <location>
        <begin position="314"/>
        <end position="333"/>
    </location>
</feature>
<feature type="transmembrane region" description="Helical" evidence="1">
    <location>
        <begin position="283"/>
        <end position="302"/>
    </location>
</feature>
<sequence length="418" mass="48278">MNSFADREISSRIFFTLAITSIWAVLPVASVFLIFFLIYKMDERSYNIPYLLFLVSLSFGLIAYTAVSVDRGGEPTDITRYAAQFRTLAEIHTLKEFIFSAVLTDGGIYVVFQLTCLLLAKTFPTNPQVLPLFWVAFEYFFLQMAIYELSIYRKPWEKNTFLILAITLLFGTSLFTIQVELLKQSSATALAAYAIFRYMNGKKNNGWIFLISLLIHSSVLIFLPILLFGKKQFINRYYLLILGGAFCLSLIDINKAISLIPVAGLAERASFYADIEGWTINKINYALTFLYTLMLLLVLYDSRRKNKDNTFDRLMFNTIIVSYSVLIAQFHSVHNFVRYTYLHSPFYIVTFFSVFTGNMTKLSRLYIAICFILVLIFLNISYTWTYLNSTYTNSFMDNSLTRLFTSNVYVFLNYKAVN</sequence>
<evidence type="ECO:0000313" key="2">
    <source>
        <dbReference type="EMBL" id="MVT07444.1"/>
    </source>
</evidence>
<protein>
    <recommendedName>
        <fullName evidence="4">EpsG family protein</fullName>
    </recommendedName>
</protein>
<dbReference type="InterPro" id="IPR049458">
    <property type="entry name" value="EpsG-like"/>
</dbReference>
<gene>
    <name evidence="2" type="ORF">GO493_04155</name>
</gene>
<evidence type="ECO:0000256" key="1">
    <source>
        <dbReference type="SAM" id="Phobius"/>
    </source>
</evidence>
<keyword evidence="1" id="KW-0812">Transmembrane</keyword>
<evidence type="ECO:0000313" key="3">
    <source>
        <dbReference type="Proteomes" id="UP000461730"/>
    </source>
</evidence>
<feature type="transmembrane region" description="Helical" evidence="1">
    <location>
        <begin position="97"/>
        <end position="120"/>
    </location>
</feature>
<feature type="transmembrane region" description="Helical" evidence="1">
    <location>
        <begin position="132"/>
        <end position="149"/>
    </location>
</feature>
<dbReference type="AlphaFoldDB" id="A0A7K1TZA7"/>
<organism evidence="2 3">
    <name type="scientific">Chitinophaga tropicalis</name>
    <dbReference type="NCBI Taxonomy" id="2683588"/>
    <lineage>
        <taxon>Bacteria</taxon>
        <taxon>Pseudomonadati</taxon>
        <taxon>Bacteroidota</taxon>
        <taxon>Chitinophagia</taxon>
        <taxon>Chitinophagales</taxon>
        <taxon>Chitinophagaceae</taxon>
        <taxon>Chitinophaga</taxon>
    </lineage>
</organism>
<feature type="transmembrane region" description="Helical" evidence="1">
    <location>
        <begin position="237"/>
        <end position="263"/>
    </location>
</feature>
<dbReference type="RefSeq" id="WP_157304835.1">
    <property type="nucleotide sequence ID" value="NZ_WRXN01000001.1"/>
</dbReference>